<reference evidence="2" key="3">
    <citation type="submission" date="2025-09" db="UniProtKB">
        <authorList>
            <consortium name="Ensembl"/>
        </authorList>
    </citation>
    <scope>IDENTIFICATION</scope>
</reference>
<evidence type="ECO:0000313" key="2">
    <source>
        <dbReference type="Ensembl" id="ENSOMYP00000112932.1"/>
    </source>
</evidence>
<protein>
    <submittedName>
        <fullName evidence="2">Uncharacterized protein</fullName>
    </submittedName>
</protein>
<accession>A0A8K9UKT6</accession>
<dbReference type="AlphaFoldDB" id="A0A8K9UKT6"/>
<dbReference type="Proteomes" id="UP000694395">
    <property type="component" value="Chromosome 8"/>
</dbReference>
<evidence type="ECO:0000256" key="1">
    <source>
        <dbReference type="SAM" id="SignalP"/>
    </source>
</evidence>
<feature type="chain" id="PRO_5035428557" evidence="1">
    <location>
        <begin position="23"/>
        <end position="141"/>
    </location>
</feature>
<organism evidence="2 3">
    <name type="scientific">Oncorhynchus mykiss</name>
    <name type="common">Rainbow trout</name>
    <name type="synonym">Salmo gairdneri</name>
    <dbReference type="NCBI Taxonomy" id="8022"/>
    <lineage>
        <taxon>Eukaryota</taxon>
        <taxon>Metazoa</taxon>
        <taxon>Chordata</taxon>
        <taxon>Craniata</taxon>
        <taxon>Vertebrata</taxon>
        <taxon>Euteleostomi</taxon>
        <taxon>Actinopterygii</taxon>
        <taxon>Neopterygii</taxon>
        <taxon>Teleostei</taxon>
        <taxon>Protacanthopterygii</taxon>
        <taxon>Salmoniformes</taxon>
        <taxon>Salmonidae</taxon>
        <taxon>Salmoninae</taxon>
        <taxon>Oncorhynchus</taxon>
    </lineage>
</organism>
<dbReference type="Ensembl" id="ENSOMYT00000137202.1">
    <property type="protein sequence ID" value="ENSOMYP00000112932.1"/>
    <property type="gene ID" value="ENSOMYG00000077558.1"/>
</dbReference>
<keyword evidence="3" id="KW-1185">Reference proteome</keyword>
<reference evidence="2" key="1">
    <citation type="submission" date="2020-07" db="EMBL/GenBank/DDBJ databases">
        <title>A long reads based de novo assembly of the rainbow trout Arlee double haploid line genome.</title>
        <authorList>
            <person name="Gao G."/>
            <person name="Palti Y."/>
        </authorList>
    </citation>
    <scope>NUCLEOTIDE SEQUENCE [LARGE SCALE GENOMIC DNA]</scope>
</reference>
<reference evidence="2" key="2">
    <citation type="submission" date="2025-08" db="UniProtKB">
        <authorList>
            <consortium name="Ensembl"/>
        </authorList>
    </citation>
    <scope>IDENTIFICATION</scope>
</reference>
<sequence length="141" mass="16214">MKRVWLNLNLLLFLLLHDLHRGFLHRRPTRDRGYLCSEPGHSTRDYTLLAKDRGYLYYTLLVKDRGYLCSEPGLSTRDYTLLAKDRGYLCSEPGLSTRDYTLLAKDRGYLCSEPGLPTRDYTLLVKDRVEPSGLTAPQNGT</sequence>
<name>A0A8K9UKT6_ONCMY</name>
<feature type="signal peptide" evidence="1">
    <location>
        <begin position="1"/>
        <end position="22"/>
    </location>
</feature>
<keyword evidence="1" id="KW-0732">Signal</keyword>
<evidence type="ECO:0000313" key="3">
    <source>
        <dbReference type="Proteomes" id="UP000694395"/>
    </source>
</evidence>
<proteinExistence type="predicted"/>